<evidence type="ECO:0000313" key="3">
    <source>
        <dbReference type="Proteomes" id="UP001595803"/>
    </source>
</evidence>
<keyword evidence="3" id="KW-1185">Reference proteome</keyword>
<feature type="region of interest" description="Disordered" evidence="1">
    <location>
        <begin position="16"/>
        <end position="59"/>
    </location>
</feature>
<evidence type="ECO:0000256" key="1">
    <source>
        <dbReference type="SAM" id="MobiDB-lite"/>
    </source>
</evidence>
<dbReference type="RefSeq" id="WP_322474617.1">
    <property type="nucleotide sequence ID" value="NZ_JBHRZG010000024.1"/>
</dbReference>
<name>A0ABV7ZGF2_9DEIO</name>
<organism evidence="2 3">
    <name type="scientific">Deinococcus rufus</name>
    <dbReference type="NCBI Taxonomy" id="2136097"/>
    <lineage>
        <taxon>Bacteria</taxon>
        <taxon>Thermotogati</taxon>
        <taxon>Deinococcota</taxon>
        <taxon>Deinococci</taxon>
        <taxon>Deinococcales</taxon>
        <taxon>Deinococcaceae</taxon>
        <taxon>Deinococcus</taxon>
    </lineage>
</organism>
<comment type="caution">
    <text evidence="2">The sequence shown here is derived from an EMBL/GenBank/DDBJ whole genome shotgun (WGS) entry which is preliminary data.</text>
</comment>
<sequence>MLRELNDWLLRRADRRLEITYPRRNGREGGEGSAGVPVPVGPRPRQGGAQARPPEPVKR</sequence>
<proteinExistence type="predicted"/>
<feature type="compositionally biased region" description="Low complexity" evidence="1">
    <location>
        <begin position="34"/>
        <end position="50"/>
    </location>
</feature>
<protein>
    <submittedName>
        <fullName evidence="2">Uncharacterized protein</fullName>
    </submittedName>
</protein>
<dbReference type="Proteomes" id="UP001595803">
    <property type="component" value="Unassembled WGS sequence"/>
</dbReference>
<gene>
    <name evidence="2" type="ORF">ACFOSB_21150</name>
</gene>
<evidence type="ECO:0000313" key="2">
    <source>
        <dbReference type="EMBL" id="MFC3835376.1"/>
    </source>
</evidence>
<reference evidence="3" key="1">
    <citation type="journal article" date="2019" name="Int. J. Syst. Evol. Microbiol.">
        <title>The Global Catalogue of Microorganisms (GCM) 10K type strain sequencing project: providing services to taxonomists for standard genome sequencing and annotation.</title>
        <authorList>
            <consortium name="The Broad Institute Genomics Platform"/>
            <consortium name="The Broad Institute Genome Sequencing Center for Infectious Disease"/>
            <person name="Wu L."/>
            <person name="Ma J."/>
        </authorList>
    </citation>
    <scope>NUCLEOTIDE SEQUENCE [LARGE SCALE GENOMIC DNA]</scope>
    <source>
        <strain evidence="3">CCTCC AB 2017081</strain>
    </source>
</reference>
<accession>A0ABV7ZGF2</accession>
<dbReference type="EMBL" id="JBHRZG010000024">
    <property type="protein sequence ID" value="MFC3835376.1"/>
    <property type="molecule type" value="Genomic_DNA"/>
</dbReference>